<proteinExistence type="inferred from homology"/>
<evidence type="ECO:0000313" key="7">
    <source>
        <dbReference type="EMBL" id="SEA41410.1"/>
    </source>
</evidence>
<dbReference type="OrthoDB" id="9782855at2"/>
<dbReference type="Gene3D" id="3.40.50.150">
    <property type="entry name" value="Vaccinia Virus protein VP39"/>
    <property type="match status" value="1"/>
</dbReference>
<keyword evidence="8" id="KW-1185">Reference proteome</keyword>
<dbReference type="AlphaFoldDB" id="A0A1H4AZW4"/>
<dbReference type="PANTHER" id="PTHR43667">
    <property type="entry name" value="CYCLOPROPANE-FATTY-ACYL-PHOSPHOLIPID SYNTHASE"/>
    <property type="match status" value="1"/>
</dbReference>
<dbReference type="InterPro" id="IPR029063">
    <property type="entry name" value="SAM-dependent_MTases_sf"/>
</dbReference>
<evidence type="ECO:0000256" key="1">
    <source>
        <dbReference type="ARBA" id="ARBA00010815"/>
    </source>
</evidence>
<dbReference type="CDD" id="cd02440">
    <property type="entry name" value="AdoMet_MTases"/>
    <property type="match status" value="1"/>
</dbReference>
<evidence type="ECO:0000256" key="4">
    <source>
        <dbReference type="ARBA" id="ARBA00022691"/>
    </source>
</evidence>
<evidence type="ECO:0000256" key="6">
    <source>
        <dbReference type="PIRSR" id="PIRSR003085-1"/>
    </source>
</evidence>
<dbReference type="STRING" id="152573.SAMN04488051_103105"/>
<comment type="similarity">
    <text evidence="1">Belongs to the CFA/CMAS family.</text>
</comment>
<dbReference type="EMBL" id="FNRM01000003">
    <property type="protein sequence ID" value="SEA41410.1"/>
    <property type="molecule type" value="Genomic_DNA"/>
</dbReference>
<protein>
    <submittedName>
        <fullName evidence="7">Cyclopropane-fatty-acyl-phospholipid synthase</fullName>
    </submittedName>
</protein>
<keyword evidence="3" id="KW-0808">Transferase</keyword>
<name>A0A1H4AZW4_ALKAM</name>
<feature type="active site" evidence="6">
    <location>
        <position position="389"/>
    </location>
</feature>
<keyword evidence="2" id="KW-0489">Methyltransferase</keyword>
<dbReference type="Pfam" id="PF02353">
    <property type="entry name" value="CMAS"/>
    <property type="match status" value="1"/>
</dbReference>
<keyword evidence="4" id="KW-0949">S-adenosyl-L-methionine</keyword>
<evidence type="ECO:0000256" key="2">
    <source>
        <dbReference type="ARBA" id="ARBA00022603"/>
    </source>
</evidence>
<accession>A0A1H4AZW4</accession>
<keyword evidence="5" id="KW-0443">Lipid metabolism</keyword>
<dbReference type="SUPFAM" id="SSF53335">
    <property type="entry name" value="S-adenosyl-L-methionine-dependent methyltransferases"/>
    <property type="match status" value="1"/>
</dbReference>
<dbReference type="GO" id="GO:0032259">
    <property type="term" value="P:methylation"/>
    <property type="evidence" value="ECO:0007669"/>
    <property type="project" value="UniProtKB-KW"/>
</dbReference>
<reference evidence="7 8" key="1">
    <citation type="submission" date="2016-10" db="EMBL/GenBank/DDBJ databases">
        <authorList>
            <person name="de Groot N.N."/>
        </authorList>
    </citation>
    <scope>NUCLEOTIDE SEQUENCE [LARGE SCALE GENOMIC DNA]</scope>
    <source>
        <strain evidence="7 8">CGMCC 1.3430</strain>
    </source>
</reference>
<dbReference type="InterPro" id="IPR050723">
    <property type="entry name" value="CFA/CMAS"/>
</dbReference>
<dbReference type="PANTHER" id="PTHR43667:SF2">
    <property type="entry name" value="FATTY ACID C-METHYL TRANSFERASE"/>
    <property type="match status" value="1"/>
</dbReference>
<dbReference type="InterPro" id="IPR003333">
    <property type="entry name" value="CMAS"/>
</dbReference>
<sequence length="418" mass="48143">MTMSLTENSVENKLSWFDKFSRRFVLNFIAKLQHGYIRVFEGQQLLEFGDKAADLQVTIRVEDPTFYRKMVSSGSIGAAEAFVEGCWTCDELTDLVRIFARNLSLLDQMDSTWARLSRPWLKLLNWQNANSKSQARKNISAHYDLGNAMYRLFLDESMMYSSAVYPNQHASLEQAQQHKLELLCQRLQLNSDDHLLEIGTGWGSMAIYAAQHYGCKVTTTTISQQQYDYATAQVAAAGLEDRITLLLQDYRDLTGSFDKLVSIEMIEAVGDDYLDTYFKVCSSLLKPNGIMVLQAITMVDQRYKQYVREVDFIKRYIFPGGCLPSIHRMSEAVTKGTDLVIRQLQDIGFDYAKTLRHWCERFLLQKDEILKLGYDHEFIRLWHYYLCYCEGGFLERATSTVHLVLAKPNNRSAFQPVA</sequence>
<gene>
    <name evidence="7" type="ORF">SAMN04488051_103105</name>
</gene>
<dbReference type="Proteomes" id="UP000198773">
    <property type="component" value="Unassembled WGS sequence"/>
</dbReference>
<dbReference type="GO" id="GO:0008168">
    <property type="term" value="F:methyltransferase activity"/>
    <property type="evidence" value="ECO:0007669"/>
    <property type="project" value="UniProtKB-KW"/>
</dbReference>
<evidence type="ECO:0000256" key="5">
    <source>
        <dbReference type="ARBA" id="ARBA00023098"/>
    </source>
</evidence>
<organism evidence="7 8">
    <name type="scientific">Alkalimonas amylolytica</name>
    <dbReference type="NCBI Taxonomy" id="152573"/>
    <lineage>
        <taxon>Bacteria</taxon>
        <taxon>Pseudomonadati</taxon>
        <taxon>Pseudomonadota</taxon>
        <taxon>Gammaproteobacteria</taxon>
        <taxon>Alkalimonas</taxon>
    </lineage>
</organism>
<dbReference type="RefSeq" id="WP_091341270.1">
    <property type="nucleotide sequence ID" value="NZ_FNRM01000003.1"/>
</dbReference>
<evidence type="ECO:0000256" key="3">
    <source>
        <dbReference type="ARBA" id="ARBA00022679"/>
    </source>
</evidence>
<evidence type="ECO:0000313" key="8">
    <source>
        <dbReference type="Proteomes" id="UP000198773"/>
    </source>
</evidence>
<dbReference type="PIRSF" id="PIRSF003085">
    <property type="entry name" value="CMAS"/>
    <property type="match status" value="1"/>
</dbReference>
<dbReference type="GO" id="GO:0008610">
    <property type="term" value="P:lipid biosynthetic process"/>
    <property type="evidence" value="ECO:0007669"/>
    <property type="project" value="InterPro"/>
</dbReference>